<feature type="transmembrane region" description="Helical" evidence="1">
    <location>
        <begin position="12"/>
        <end position="33"/>
    </location>
</feature>
<evidence type="ECO:0008006" key="4">
    <source>
        <dbReference type="Google" id="ProtNLM"/>
    </source>
</evidence>
<evidence type="ECO:0000313" key="3">
    <source>
        <dbReference type="Proteomes" id="UP001165302"/>
    </source>
</evidence>
<keyword evidence="3" id="KW-1185">Reference proteome</keyword>
<evidence type="ECO:0000256" key="1">
    <source>
        <dbReference type="SAM" id="Phobius"/>
    </source>
</evidence>
<gene>
    <name evidence="2" type="ORF">IPZ78_14960</name>
</gene>
<keyword evidence="1" id="KW-0812">Transmembrane</keyword>
<dbReference type="Proteomes" id="UP001165302">
    <property type="component" value="Unassembled WGS sequence"/>
</dbReference>
<protein>
    <recommendedName>
        <fullName evidence="4">UbiA prenyltransferase family protein</fullName>
    </recommendedName>
</protein>
<feature type="transmembrane region" description="Helical" evidence="1">
    <location>
        <begin position="39"/>
        <end position="60"/>
    </location>
</feature>
<feature type="transmembrane region" description="Helical" evidence="1">
    <location>
        <begin position="268"/>
        <end position="289"/>
    </location>
</feature>
<proteinExistence type="predicted"/>
<feature type="transmembrane region" description="Helical" evidence="1">
    <location>
        <begin position="138"/>
        <end position="158"/>
    </location>
</feature>
<feature type="transmembrane region" description="Helical" evidence="1">
    <location>
        <begin position="170"/>
        <end position="190"/>
    </location>
</feature>
<feature type="transmembrane region" description="Helical" evidence="1">
    <location>
        <begin position="81"/>
        <end position="101"/>
    </location>
</feature>
<name>A0ABS7ZAL2_9SPHI</name>
<keyword evidence="1" id="KW-1133">Transmembrane helix</keyword>
<dbReference type="RefSeq" id="WP_225554806.1">
    <property type="nucleotide sequence ID" value="NZ_JADEYP010000034.1"/>
</dbReference>
<dbReference type="EMBL" id="JADEYP010000034">
    <property type="protein sequence ID" value="MCA5006446.1"/>
    <property type="molecule type" value="Genomic_DNA"/>
</dbReference>
<reference evidence="2" key="1">
    <citation type="submission" date="2020-10" db="EMBL/GenBank/DDBJ databases">
        <authorList>
            <person name="Lu T."/>
            <person name="Wang Q."/>
            <person name="Han X."/>
        </authorList>
    </citation>
    <scope>NUCLEOTIDE SEQUENCE</scope>
    <source>
        <strain evidence="2">WQ 366</strain>
    </source>
</reference>
<feature type="transmembrane region" description="Helical" evidence="1">
    <location>
        <begin position="217"/>
        <end position="233"/>
    </location>
</feature>
<feature type="transmembrane region" description="Helical" evidence="1">
    <location>
        <begin position="107"/>
        <end position="126"/>
    </location>
</feature>
<feature type="transmembrane region" description="Helical" evidence="1">
    <location>
        <begin position="239"/>
        <end position="256"/>
    </location>
</feature>
<keyword evidence="1" id="KW-0472">Membrane</keyword>
<evidence type="ECO:0000313" key="2">
    <source>
        <dbReference type="EMBL" id="MCA5006446.1"/>
    </source>
</evidence>
<organism evidence="2 3">
    <name type="scientific">Sphingobacterium bovistauri</name>
    <dbReference type="NCBI Taxonomy" id="2781959"/>
    <lineage>
        <taxon>Bacteria</taxon>
        <taxon>Pseudomonadati</taxon>
        <taxon>Bacteroidota</taxon>
        <taxon>Sphingobacteriia</taxon>
        <taxon>Sphingobacteriales</taxon>
        <taxon>Sphingobacteriaceae</taxon>
        <taxon>Sphingobacterium</taxon>
    </lineage>
</organism>
<comment type="caution">
    <text evidence="2">The sequence shown here is derived from an EMBL/GenBank/DDBJ whole genome shotgun (WGS) entry which is preliminary data.</text>
</comment>
<sequence length="294" mass="34149">MKSLIKVWKILVFTNILIAIGAGAQVLLSYAVFQIPYNIYIVQVEFCATLLLYNLSIWMSKPKDYTKSPYERTRWVFDHMSIFWTISLLALTLLLFALTQISLQTLIYFGFIGVISLAYVLPILNFKGERKSFRHLPYIKVFHIALIWSLSTVGLVYIESGNTLQDLNYGSLLYLLLCKFLFIILITLPFDLRDMKQDSYYHLKTVSIALGERKTKVLCYLLLMAHIILVLFMQTLGSIKIGLILCDILVLLLFNFKIFKERNSFLNVYLLDLMLVMQYLICVVCIQIVDNFIR</sequence>
<accession>A0ABS7ZAL2</accession>